<keyword evidence="2" id="KW-1133">Transmembrane helix</keyword>
<sequence length="284" mass="31377">MYDSSSYVNPTPLAHADTSRDVLPRGVPAVGNFTEEDPPAAPPIVSTAMSEDALTNQYVGLVIGVLAAVILLLIIVIFIIIARNKRRKHTTPHTILKPVDNRVTINMKDLGLSYSPCSPLACQSNRTIYGHQVMLDDSDPDKLLYQEPQDFKIPYPGTYSNALLSLVSVSRVHNLQRICCSRCDEEHHSHPCGPFSSPTDPLNKPSFPQTLPKPLQKPPSERYYAATDVVKMPNIQGVSGNTVYAVPNVDLLSRDDNSVREIPRHRLHYIEKLGEGQFGEVSNA</sequence>
<evidence type="ECO:0000256" key="2">
    <source>
        <dbReference type="SAM" id="Phobius"/>
    </source>
</evidence>
<reference evidence="3" key="1">
    <citation type="submission" date="2020-08" db="EMBL/GenBank/DDBJ databases">
        <title>Multicomponent nature underlies the extraordinary mechanical properties of spider dragline silk.</title>
        <authorList>
            <person name="Kono N."/>
            <person name="Nakamura H."/>
            <person name="Mori M."/>
            <person name="Yoshida Y."/>
            <person name="Ohtoshi R."/>
            <person name="Malay A.D."/>
            <person name="Moran D.A.P."/>
            <person name="Tomita M."/>
            <person name="Numata K."/>
            <person name="Arakawa K."/>
        </authorList>
    </citation>
    <scope>NUCLEOTIDE SEQUENCE</scope>
</reference>
<feature type="region of interest" description="Disordered" evidence="1">
    <location>
        <begin position="190"/>
        <end position="219"/>
    </location>
</feature>
<keyword evidence="2" id="KW-0472">Membrane</keyword>
<evidence type="ECO:0000313" key="4">
    <source>
        <dbReference type="Proteomes" id="UP000887159"/>
    </source>
</evidence>
<feature type="transmembrane region" description="Helical" evidence="2">
    <location>
        <begin position="58"/>
        <end position="81"/>
    </location>
</feature>
<keyword evidence="4" id="KW-1185">Reference proteome</keyword>
<gene>
    <name evidence="3" type="primary">DDR2_0</name>
    <name evidence="3" type="ORF">TNCV_2068851</name>
</gene>
<organism evidence="3 4">
    <name type="scientific">Trichonephila clavipes</name>
    <name type="common">Golden silk orbweaver</name>
    <name type="synonym">Nephila clavipes</name>
    <dbReference type="NCBI Taxonomy" id="2585209"/>
    <lineage>
        <taxon>Eukaryota</taxon>
        <taxon>Metazoa</taxon>
        <taxon>Ecdysozoa</taxon>
        <taxon>Arthropoda</taxon>
        <taxon>Chelicerata</taxon>
        <taxon>Arachnida</taxon>
        <taxon>Araneae</taxon>
        <taxon>Araneomorphae</taxon>
        <taxon>Entelegynae</taxon>
        <taxon>Araneoidea</taxon>
        <taxon>Nephilidae</taxon>
        <taxon>Trichonephila</taxon>
    </lineage>
</organism>
<keyword evidence="3" id="KW-0675">Receptor</keyword>
<keyword evidence="2" id="KW-0812">Transmembrane</keyword>
<evidence type="ECO:0000313" key="3">
    <source>
        <dbReference type="EMBL" id="GFY27264.1"/>
    </source>
</evidence>
<dbReference type="Gene3D" id="3.30.200.20">
    <property type="entry name" value="Phosphorylase Kinase, domain 1"/>
    <property type="match status" value="1"/>
</dbReference>
<dbReference type="EMBL" id="BMAU01021379">
    <property type="protein sequence ID" value="GFY27264.1"/>
    <property type="molecule type" value="Genomic_DNA"/>
</dbReference>
<evidence type="ECO:0000256" key="1">
    <source>
        <dbReference type="SAM" id="MobiDB-lite"/>
    </source>
</evidence>
<dbReference type="AlphaFoldDB" id="A0A8X6W346"/>
<dbReference type="Proteomes" id="UP000887159">
    <property type="component" value="Unassembled WGS sequence"/>
</dbReference>
<protein>
    <submittedName>
        <fullName evidence="3">Discoidin domain-containing receptor 2</fullName>
    </submittedName>
</protein>
<name>A0A8X6W346_TRICX</name>
<proteinExistence type="predicted"/>
<comment type="caution">
    <text evidence="3">The sequence shown here is derived from an EMBL/GenBank/DDBJ whole genome shotgun (WGS) entry which is preliminary data.</text>
</comment>
<accession>A0A8X6W346</accession>